<dbReference type="AlphaFoldDB" id="A0A8K0T2G3"/>
<accession>A0A8K0T2G3</accession>
<sequence length="422" mass="48287">MIPVGLDDPQVLKDICVSQKVWITRLETNVFRIRSEKTSQLRAGLQAMNKLIHNLRLSNDHLSSRFFLLRSSDAKPETVIRMEKNSRPWTTHIDSGRDTMQGHTADLSQFSTELARTFNTLSVLKMYLKMRVSYGQFLVTRMRKEWSNGVSYPNFSRLLNNYARHGAFSFRTQLLQVDKAKQAVRALTEPLHDHIDGEGAVRYQCSLELVVENGGTLHGEAIAGDRLSLRLSAPKFIAFERHPRLDWSMAVPDMKSDWNLQVNAGVQLDVPEHLQRLWQNIELRPMDGDQATVFEEFASPEILVKPHIGSTNAIATTRLKMSAIIPFTDPRYAVQISVTRAWDGLKQGNPRVTWGIEFYGSHWEEAINQVSNEDGRKDWGPGFKSLWPGHEEDLAQRIMRFAQYIVDVQKVFEGLDLQDRSV</sequence>
<name>A0A8K0T2G3_9HYPO</name>
<keyword evidence="3" id="KW-1185">Reference proteome</keyword>
<evidence type="ECO:0000259" key="1">
    <source>
        <dbReference type="Pfam" id="PF25482"/>
    </source>
</evidence>
<comment type="caution">
    <text evidence="2">The sequence shown here is derived from an EMBL/GenBank/DDBJ whole genome shotgun (WGS) entry which is preliminary data.</text>
</comment>
<organism evidence="2 3">
    <name type="scientific">Stachybotrys elegans</name>
    <dbReference type="NCBI Taxonomy" id="80388"/>
    <lineage>
        <taxon>Eukaryota</taxon>
        <taxon>Fungi</taxon>
        <taxon>Dikarya</taxon>
        <taxon>Ascomycota</taxon>
        <taxon>Pezizomycotina</taxon>
        <taxon>Sordariomycetes</taxon>
        <taxon>Hypocreomycetidae</taxon>
        <taxon>Hypocreales</taxon>
        <taxon>Stachybotryaceae</taxon>
        <taxon>Stachybotrys</taxon>
    </lineage>
</organism>
<dbReference type="Pfam" id="PF25482">
    <property type="entry name" value="DUF7905"/>
    <property type="match status" value="1"/>
</dbReference>
<feature type="domain" description="DUF7905" evidence="1">
    <location>
        <begin position="111"/>
        <end position="368"/>
    </location>
</feature>
<dbReference type="InterPro" id="IPR057227">
    <property type="entry name" value="DUF7905"/>
</dbReference>
<protein>
    <recommendedName>
        <fullName evidence="1">DUF7905 domain-containing protein</fullName>
    </recommendedName>
</protein>
<evidence type="ECO:0000313" key="2">
    <source>
        <dbReference type="EMBL" id="KAH7326713.1"/>
    </source>
</evidence>
<dbReference type="EMBL" id="JAGPNK010000002">
    <property type="protein sequence ID" value="KAH7326713.1"/>
    <property type="molecule type" value="Genomic_DNA"/>
</dbReference>
<reference evidence="2" key="1">
    <citation type="journal article" date="2021" name="Nat. Commun.">
        <title>Genetic determinants of endophytism in the Arabidopsis root mycobiome.</title>
        <authorList>
            <person name="Mesny F."/>
            <person name="Miyauchi S."/>
            <person name="Thiergart T."/>
            <person name="Pickel B."/>
            <person name="Atanasova L."/>
            <person name="Karlsson M."/>
            <person name="Huettel B."/>
            <person name="Barry K.W."/>
            <person name="Haridas S."/>
            <person name="Chen C."/>
            <person name="Bauer D."/>
            <person name="Andreopoulos W."/>
            <person name="Pangilinan J."/>
            <person name="LaButti K."/>
            <person name="Riley R."/>
            <person name="Lipzen A."/>
            <person name="Clum A."/>
            <person name="Drula E."/>
            <person name="Henrissat B."/>
            <person name="Kohler A."/>
            <person name="Grigoriev I.V."/>
            <person name="Martin F.M."/>
            <person name="Hacquard S."/>
        </authorList>
    </citation>
    <scope>NUCLEOTIDE SEQUENCE</scope>
    <source>
        <strain evidence="2">MPI-CAGE-CH-0235</strain>
    </source>
</reference>
<gene>
    <name evidence="2" type="ORF">B0I35DRAFT_142410</name>
</gene>
<proteinExistence type="predicted"/>
<evidence type="ECO:0000313" key="3">
    <source>
        <dbReference type="Proteomes" id="UP000813444"/>
    </source>
</evidence>
<dbReference type="OrthoDB" id="4739136at2759"/>
<dbReference type="Proteomes" id="UP000813444">
    <property type="component" value="Unassembled WGS sequence"/>
</dbReference>